<evidence type="ECO:0000256" key="1">
    <source>
        <dbReference type="ARBA" id="ARBA00005352"/>
    </source>
</evidence>
<dbReference type="GO" id="GO:0035658">
    <property type="term" value="C:Mon1-Ccz1 complex"/>
    <property type="evidence" value="ECO:0007669"/>
    <property type="project" value="InterPro"/>
</dbReference>
<sequence>MQYSLSPQQPPANPVAAFFRATHLVFAVFDTRRGLCEGEEAEKVLSFFPTIAPINVRTSIVGLAQAVTSFAKTLAQDDSRFKTMVAEHNKWVMYECEPSIWLLVIVRKAWAGGTCTNAAFKNLLISTYDVFVLLHGRMNTLLEQDPTGFALRRVLQPLLDEVGFRLLRPEGAASREAAGHLGLLANPLAPHCPGAVPLLTTSHQTFLTVQCLVSQLLVASFYGSRLVSGVMVLWGGMPVWSTLGSEDTAALVTLAARALAPAAKAAQRSRPGAAGTSLAVAASGGIGGTAAAAGPGETAFETLLSPLQWRAGGGIQPPTTSPASSSLASVAAGLGFSFPAVSGGGGGSGAAAATSAAAAIFGPSNLAGLSLTGILGFGVGGGSSATATTPGPPASGSGTPPLPVSSSAAAGPSSFSSSSTGPAAGGGGGGGGSSGGGVAISGVGAPLPPFLSSFLRPRLRPSLYTSAATNSGLPLEAVLPMTNVWLRGTNEWAQLLPYHRGQLLVLALLHDGPPPGVEVLAALAAVLGRGAGPAAAALSAEVPARSIWHEKGNRYCYTDSLCHVARYSPLKKVLTLSSSAMRHLSHLRSKMDEWDDCSSGYISGGKAPCKG</sequence>
<feature type="non-terminal residue" evidence="4">
    <location>
        <position position="611"/>
    </location>
</feature>
<dbReference type="Pfam" id="PF19031">
    <property type="entry name" value="Intu_longin_1"/>
    <property type="match status" value="1"/>
</dbReference>
<comment type="caution">
    <text evidence="4">The sequence shown here is derived from an EMBL/GenBank/DDBJ whole genome shotgun (WGS) entry which is preliminary data.</text>
</comment>
<evidence type="ECO:0000313" key="5">
    <source>
        <dbReference type="Proteomes" id="UP000747110"/>
    </source>
</evidence>
<feature type="compositionally biased region" description="Gly residues" evidence="2">
    <location>
        <begin position="423"/>
        <end position="432"/>
    </location>
</feature>
<comment type="similarity">
    <text evidence="1">Belongs to the CCZ1 family.</text>
</comment>
<dbReference type="PANTHER" id="PTHR13056:SF0">
    <property type="entry name" value="VACUOLAR FUSION PROTEIN CCZ1 HOMOLOG-RELATED"/>
    <property type="match status" value="1"/>
</dbReference>
<feature type="domain" description="CCZ1/INTU/HSP4 first Longin" evidence="3">
    <location>
        <begin position="25"/>
        <end position="136"/>
    </location>
</feature>
<name>A0A8J4D0G9_9CHLO</name>
<accession>A0A8J4D0G9</accession>
<dbReference type="InterPro" id="IPR013176">
    <property type="entry name" value="Ccz1"/>
</dbReference>
<dbReference type="InterPro" id="IPR043987">
    <property type="entry name" value="CCZ1/INTU/HSP4_longin_1"/>
</dbReference>
<feature type="compositionally biased region" description="Low complexity" evidence="2">
    <location>
        <begin position="384"/>
        <end position="422"/>
    </location>
</feature>
<gene>
    <name evidence="4" type="ORF">Vretifemale_20316</name>
</gene>
<dbReference type="GO" id="GO:0016192">
    <property type="term" value="P:vesicle-mediated transport"/>
    <property type="evidence" value="ECO:0007669"/>
    <property type="project" value="InterPro"/>
</dbReference>
<proteinExistence type="inferred from homology"/>
<organism evidence="4 5">
    <name type="scientific">Volvox reticuliferus</name>
    <dbReference type="NCBI Taxonomy" id="1737510"/>
    <lineage>
        <taxon>Eukaryota</taxon>
        <taxon>Viridiplantae</taxon>
        <taxon>Chlorophyta</taxon>
        <taxon>core chlorophytes</taxon>
        <taxon>Chlorophyceae</taxon>
        <taxon>CS clade</taxon>
        <taxon>Chlamydomonadales</taxon>
        <taxon>Volvocaceae</taxon>
        <taxon>Volvox</taxon>
    </lineage>
</organism>
<dbReference type="EMBL" id="BNCP01000083">
    <property type="protein sequence ID" value="GIL92848.1"/>
    <property type="molecule type" value="Genomic_DNA"/>
</dbReference>
<evidence type="ECO:0000313" key="4">
    <source>
        <dbReference type="EMBL" id="GIL92848.1"/>
    </source>
</evidence>
<dbReference type="AlphaFoldDB" id="A0A8J4D0G9"/>
<protein>
    <recommendedName>
        <fullName evidence="3">CCZ1/INTU/HSP4 first Longin domain-containing protein</fullName>
    </recommendedName>
</protein>
<keyword evidence="5" id="KW-1185">Reference proteome</keyword>
<evidence type="ECO:0000259" key="3">
    <source>
        <dbReference type="Pfam" id="PF19031"/>
    </source>
</evidence>
<dbReference type="PANTHER" id="PTHR13056">
    <property type="entry name" value="VACUOLAR FUSION PROTEIN CCZ1 HOMOLOG-RELATED"/>
    <property type="match status" value="1"/>
</dbReference>
<evidence type="ECO:0000256" key="2">
    <source>
        <dbReference type="SAM" id="MobiDB-lite"/>
    </source>
</evidence>
<dbReference type="OrthoDB" id="240546at2759"/>
<dbReference type="Proteomes" id="UP000747110">
    <property type="component" value="Unassembled WGS sequence"/>
</dbReference>
<reference evidence="4" key="1">
    <citation type="journal article" date="2021" name="Proc. Natl. Acad. Sci. U.S.A.">
        <title>Three genomes in the algal genus Volvox reveal the fate of a haploid sex-determining region after a transition to homothallism.</title>
        <authorList>
            <person name="Yamamoto K."/>
            <person name="Hamaji T."/>
            <person name="Kawai-Toyooka H."/>
            <person name="Matsuzaki R."/>
            <person name="Takahashi F."/>
            <person name="Nishimura Y."/>
            <person name="Kawachi M."/>
            <person name="Noguchi H."/>
            <person name="Minakuchi Y."/>
            <person name="Umen J.G."/>
            <person name="Toyoda A."/>
            <person name="Nozaki H."/>
        </authorList>
    </citation>
    <scope>NUCLEOTIDE SEQUENCE</scope>
    <source>
        <strain evidence="4">NIES-3786</strain>
    </source>
</reference>
<feature type="region of interest" description="Disordered" evidence="2">
    <location>
        <begin position="382"/>
        <end position="432"/>
    </location>
</feature>